<dbReference type="GO" id="GO:0008726">
    <property type="term" value="F:alkanesulfonate monooxygenase activity"/>
    <property type="evidence" value="ECO:0007669"/>
    <property type="project" value="TreeGrafter"/>
</dbReference>
<dbReference type="SUPFAM" id="SSF51679">
    <property type="entry name" value="Bacterial luciferase-like"/>
    <property type="match status" value="1"/>
</dbReference>
<keyword evidence="4" id="KW-0503">Monooxygenase</keyword>
<dbReference type="PANTHER" id="PTHR42847:SF4">
    <property type="entry name" value="ALKANESULFONATE MONOOXYGENASE-RELATED"/>
    <property type="match status" value="1"/>
</dbReference>
<proteinExistence type="predicted"/>
<evidence type="ECO:0000313" key="7">
    <source>
        <dbReference type="Proteomes" id="UP000034034"/>
    </source>
</evidence>
<accession>A0A0F7FP56</accession>
<organism evidence="6 7">
    <name type="scientific">Streptomyces xiamenensis</name>
    <dbReference type="NCBI Taxonomy" id="408015"/>
    <lineage>
        <taxon>Bacteria</taxon>
        <taxon>Bacillati</taxon>
        <taxon>Actinomycetota</taxon>
        <taxon>Actinomycetes</taxon>
        <taxon>Kitasatosporales</taxon>
        <taxon>Streptomycetaceae</taxon>
        <taxon>Streptomyces</taxon>
    </lineage>
</organism>
<evidence type="ECO:0000256" key="2">
    <source>
        <dbReference type="ARBA" id="ARBA00022643"/>
    </source>
</evidence>
<dbReference type="KEGG" id="sxi:SXIM_02530"/>
<dbReference type="Proteomes" id="UP000034034">
    <property type="component" value="Chromosome"/>
</dbReference>
<dbReference type="PATRIC" id="fig|408015.6.peg.282"/>
<dbReference type="NCBIfam" id="TIGR03619">
    <property type="entry name" value="F420_Rv2161c"/>
    <property type="match status" value="1"/>
</dbReference>
<keyword evidence="7" id="KW-1185">Reference proteome</keyword>
<dbReference type="Gene3D" id="3.20.20.30">
    <property type="entry name" value="Luciferase-like domain"/>
    <property type="match status" value="1"/>
</dbReference>
<dbReference type="PANTHER" id="PTHR42847">
    <property type="entry name" value="ALKANESULFONATE MONOOXYGENASE"/>
    <property type="match status" value="1"/>
</dbReference>
<sequence>MKDSMKIGFALPQFNNQAYGIAHTATFASAIEEAGGASLWVGDRNLAAVRPAVGYGGQGNTIPPELNASADPFVLLGVAASATRRVLLGSHILIAPLYAPVQLARSLTTIDVISGGRLLPGFGIGWSPEEYQAAGVDFTRRGARMEELLDALDAIWRTDPAQYEGTQLSVPEHHSPLKPARAPRPPFYLGAMSERALRRVARRGDGWLPLVVVPSYVDIDGLVQQRAFLNELARQNGRDPRAIDTVLRVNINAGTSTALVADAIKEIHERTGIDHFMVDSMYDVDTVDGSVEHAREVLHLVDKG</sequence>
<keyword evidence="3" id="KW-0560">Oxidoreductase</keyword>
<dbReference type="GO" id="GO:0016740">
    <property type="term" value="F:transferase activity"/>
    <property type="evidence" value="ECO:0007669"/>
    <property type="project" value="UniProtKB-KW"/>
</dbReference>
<evidence type="ECO:0000256" key="3">
    <source>
        <dbReference type="ARBA" id="ARBA00023002"/>
    </source>
</evidence>
<keyword evidence="2" id="KW-0288">FMN</keyword>
<evidence type="ECO:0000259" key="5">
    <source>
        <dbReference type="Pfam" id="PF00296"/>
    </source>
</evidence>
<dbReference type="STRING" id="408015.SXIM_02530"/>
<gene>
    <name evidence="6" type="ORF">SXIM_02530</name>
</gene>
<keyword evidence="6" id="KW-0808">Transferase</keyword>
<reference evidence="6" key="1">
    <citation type="submission" date="2019-08" db="EMBL/GenBank/DDBJ databases">
        <title>Complete genome sequence of a mangrove-derived Streptomyces xiamenensis.</title>
        <authorList>
            <person name="Xu J."/>
        </authorList>
    </citation>
    <scope>NUCLEOTIDE SEQUENCE</scope>
    <source>
        <strain evidence="6">318</strain>
    </source>
</reference>
<dbReference type="HOGENOM" id="CLU_027853_7_1_11"/>
<dbReference type="Pfam" id="PF00296">
    <property type="entry name" value="Bac_luciferase"/>
    <property type="match status" value="1"/>
</dbReference>
<dbReference type="AlphaFoldDB" id="A0A0F7FP56"/>
<name>A0A0F7FP56_9ACTN</name>
<keyword evidence="1" id="KW-0285">Flavoprotein</keyword>
<dbReference type="InterPro" id="IPR011251">
    <property type="entry name" value="Luciferase-like_dom"/>
</dbReference>
<dbReference type="InterPro" id="IPR036661">
    <property type="entry name" value="Luciferase-like_sf"/>
</dbReference>
<evidence type="ECO:0000313" key="6">
    <source>
        <dbReference type="EMBL" id="AKG41637.1"/>
    </source>
</evidence>
<dbReference type="EMBL" id="CP009922">
    <property type="protein sequence ID" value="AKG41637.1"/>
    <property type="molecule type" value="Genomic_DNA"/>
</dbReference>
<dbReference type="GO" id="GO:0046306">
    <property type="term" value="P:alkanesulfonate catabolic process"/>
    <property type="evidence" value="ECO:0007669"/>
    <property type="project" value="TreeGrafter"/>
</dbReference>
<protein>
    <submittedName>
        <fullName evidence="6">Hydride transferase</fullName>
    </submittedName>
</protein>
<feature type="domain" description="Luciferase-like" evidence="5">
    <location>
        <begin position="5"/>
        <end position="264"/>
    </location>
</feature>
<evidence type="ECO:0000256" key="1">
    <source>
        <dbReference type="ARBA" id="ARBA00022630"/>
    </source>
</evidence>
<dbReference type="InterPro" id="IPR050172">
    <property type="entry name" value="SsuD_RutA_monooxygenase"/>
</dbReference>
<evidence type="ECO:0000256" key="4">
    <source>
        <dbReference type="ARBA" id="ARBA00023033"/>
    </source>
</evidence>
<dbReference type="InterPro" id="IPR019921">
    <property type="entry name" value="Lucif-like_OxRdtase_Rv2161c"/>
</dbReference>